<dbReference type="AlphaFoldDB" id="A0AAD5UAN4"/>
<keyword evidence="1" id="KW-0489">Methyltransferase</keyword>
<dbReference type="GO" id="GO:0003723">
    <property type="term" value="F:RNA binding"/>
    <property type="evidence" value="ECO:0007669"/>
    <property type="project" value="InterPro"/>
</dbReference>
<protein>
    <submittedName>
        <fullName evidence="4">Tar (HIV-1) RNA binding protein 1</fullName>
    </submittedName>
</protein>
<dbReference type="GO" id="GO:0030488">
    <property type="term" value="P:tRNA methylation"/>
    <property type="evidence" value="ECO:0007669"/>
    <property type="project" value="InterPro"/>
</dbReference>
<evidence type="ECO:0000313" key="4">
    <source>
        <dbReference type="EMBL" id="KAJ3252623.1"/>
    </source>
</evidence>
<dbReference type="Proteomes" id="UP001210925">
    <property type="component" value="Unassembled WGS sequence"/>
</dbReference>
<evidence type="ECO:0000259" key="3">
    <source>
        <dbReference type="Pfam" id="PF00588"/>
    </source>
</evidence>
<feature type="domain" description="tRNA/rRNA methyltransferase SpoU type" evidence="3">
    <location>
        <begin position="154"/>
        <end position="295"/>
    </location>
</feature>
<proteinExistence type="predicted"/>
<dbReference type="EMBL" id="JADGKB010000135">
    <property type="protein sequence ID" value="KAJ3252623.1"/>
    <property type="molecule type" value="Genomic_DNA"/>
</dbReference>
<evidence type="ECO:0000256" key="1">
    <source>
        <dbReference type="ARBA" id="ARBA00022603"/>
    </source>
</evidence>
<dbReference type="Pfam" id="PF00588">
    <property type="entry name" value="SpoU_methylase"/>
    <property type="match status" value="1"/>
</dbReference>
<evidence type="ECO:0000256" key="2">
    <source>
        <dbReference type="ARBA" id="ARBA00022679"/>
    </source>
</evidence>
<dbReference type="GO" id="GO:0016423">
    <property type="term" value="F:tRNA (guanine) methyltransferase activity"/>
    <property type="evidence" value="ECO:0007669"/>
    <property type="project" value="InterPro"/>
</dbReference>
<comment type="caution">
    <text evidence="4">The sequence shown here is derived from an EMBL/GenBank/DDBJ whole genome shotgun (WGS) entry which is preliminary data.</text>
</comment>
<keyword evidence="2" id="KW-0808">Transferase</keyword>
<dbReference type="InterPro" id="IPR001537">
    <property type="entry name" value="SpoU_MeTrfase"/>
</dbReference>
<dbReference type="Gene3D" id="3.40.1280.10">
    <property type="match status" value="1"/>
</dbReference>
<sequence>MAQYLISTVYNTVESGPGHIKIVVEYMNSHKDIQKHLQKCREYYFTNGFHALNDLNLEFIFNNVIEILELDSEERISCTAFKRMNPNGRVKAGYETRFEKRKEARASNRLKQETKIKEQQEIQSDILQKKIVPWEKITSLDFSVKQDNTKRNPLIVVASLIEKTPNLGGLCRTLETFNAELLVMDNFNVLKDPNFIASCVSADKWMPMKQVKVSDLQDYLLQLKQDGYSLIGVEQATHSVSLEQFKFPKKSVLVLGKEREGIPPNLLVLMDHIVEIPQYGLIRSLNVHVSGSMIIWEYVKQQVIQ</sequence>
<dbReference type="SUPFAM" id="SSF75217">
    <property type="entry name" value="alpha/beta knot"/>
    <property type="match status" value="1"/>
</dbReference>
<keyword evidence="5" id="KW-1185">Reference proteome</keyword>
<dbReference type="InterPro" id="IPR029028">
    <property type="entry name" value="Alpha/beta_knot_MTases"/>
</dbReference>
<dbReference type="InterPro" id="IPR044748">
    <property type="entry name" value="Trm3/TARBP1_C"/>
</dbReference>
<dbReference type="PANTHER" id="PTHR12029">
    <property type="entry name" value="RNA METHYLTRANSFERASE"/>
    <property type="match status" value="1"/>
</dbReference>
<name>A0AAD5UAN4_9FUNG</name>
<reference evidence="4" key="1">
    <citation type="submission" date="2020-05" db="EMBL/GenBank/DDBJ databases">
        <title>Phylogenomic resolution of chytrid fungi.</title>
        <authorList>
            <person name="Stajich J.E."/>
            <person name="Amses K."/>
            <person name="Simmons R."/>
            <person name="Seto K."/>
            <person name="Myers J."/>
            <person name="Bonds A."/>
            <person name="Quandt C.A."/>
            <person name="Barry K."/>
            <person name="Liu P."/>
            <person name="Grigoriev I."/>
            <person name="Longcore J.E."/>
            <person name="James T.Y."/>
        </authorList>
    </citation>
    <scope>NUCLEOTIDE SEQUENCE</scope>
    <source>
        <strain evidence="4">PLAUS21</strain>
    </source>
</reference>
<dbReference type="InterPro" id="IPR029026">
    <property type="entry name" value="tRNA_m1G_MTases_N"/>
</dbReference>
<accession>A0AAD5UAN4</accession>
<dbReference type="InterPro" id="IPR045330">
    <property type="entry name" value="TRM3/TARBP1"/>
</dbReference>
<evidence type="ECO:0000313" key="5">
    <source>
        <dbReference type="Proteomes" id="UP001210925"/>
    </source>
</evidence>
<organism evidence="4 5">
    <name type="scientific">Boothiomyces macroporosus</name>
    <dbReference type="NCBI Taxonomy" id="261099"/>
    <lineage>
        <taxon>Eukaryota</taxon>
        <taxon>Fungi</taxon>
        <taxon>Fungi incertae sedis</taxon>
        <taxon>Chytridiomycota</taxon>
        <taxon>Chytridiomycota incertae sedis</taxon>
        <taxon>Chytridiomycetes</taxon>
        <taxon>Rhizophydiales</taxon>
        <taxon>Terramycetaceae</taxon>
        <taxon>Boothiomyces</taxon>
    </lineage>
</organism>
<dbReference type="PANTHER" id="PTHR12029:SF11">
    <property type="entry name" value="METHYLTRANSFERASE TARBP1-RELATED"/>
    <property type="match status" value="1"/>
</dbReference>
<gene>
    <name evidence="4" type="primary">TARBP1</name>
    <name evidence="4" type="ORF">HK103_001372</name>
</gene>
<dbReference type="CDD" id="cd18091">
    <property type="entry name" value="SpoU-like_TRM3-like"/>
    <property type="match status" value="1"/>
</dbReference>